<feature type="compositionally biased region" description="Basic and acidic residues" evidence="1">
    <location>
        <begin position="17"/>
        <end position="32"/>
    </location>
</feature>
<dbReference type="EMBL" id="JACEIK010000565">
    <property type="protein sequence ID" value="MCD7459167.1"/>
    <property type="molecule type" value="Genomic_DNA"/>
</dbReference>
<keyword evidence="3" id="KW-1185">Reference proteome</keyword>
<feature type="compositionally biased region" description="Basic and acidic residues" evidence="1">
    <location>
        <begin position="50"/>
        <end position="74"/>
    </location>
</feature>
<reference evidence="2 3" key="1">
    <citation type="journal article" date="2021" name="BMC Genomics">
        <title>Datura genome reveals duplications of psychoactive alkaloid biosynthetic genes and high mutation rate following tissue culture.</title>
        <authorList>
            <person name="Rajewski A."/>
            <person name="Carter-House D."/>
            <person name="Stajich J."/>
            <person name="Litt A."/>
        </authorList>
    </citation>
    <scope>NUCLEOTIDE SEQUENCE [LARGE SCALE GENOMIC DNA]</scope>
    <source>
        <strain evidence="2">AR-01</strain>
    </source>
</reference>
<evidence type="ECO:0000313" key="3">
    <source>
        <dbReference type="Proteomes" id="UP000823775"/>
    </source>
</evidence>
<proteinExistence type="predicted"/>
<accession>A0ABS8SK98</accession>
<organism evidence="2 3">
    <name type="scientific">Datura stramonium</name>
    <name type="common">Jimsonweed</name>
    <name type="synonym">Common thornapple</name>
    <dbReference type="NCBI Taxonomy" id="4076"/>
    <lineage>
        <taxon>Eukaryota</taxon>
        <taxon>Viridiplantae</taxon>
        <taxon>Streptophyta</taxon>
        <taxon>Embryophyta</taxon>
        <taxon>Tracheophyta</taxon>
        <taxon>Spermatophyta</taxon>
        <taxon>Magnoliopsida</taxon>
        <taxon>eudicotyledons</taxon>
        <taxon>Gunneridae</taxon>
        <taxon>Pentapetalae</taxon>
        <taxon>asterids</taxon>
        <taxon>lamiids</taxon>
        <taxon>Solanales</taxon>
        <taxon>Solanaceae</taxon>
        <taxon>Solanoideae</taxon>
        <taxon>Datureae</taxon>
        <taxon>Datura</taxon>
    </lineage>
</organism>
<feature type="region of interest" description="Disordered" evidence="1">
    <location>
        <begin position="1"/>
        <end position="79"/>
    </location>
</feature>
<name>A0ABS8SK98_DATST</name>
<dbReference type="Proteomes" id="UP000823775">
    <property type="component" value="Unassembled WGS sequence"/>
</dbReference>
<feature type="region of interest" description="Disordered" evidence="1">
    <location>
        <begin position="97"/>
        <end position="124"/>
    </location>
</feature>
<protein>
    <submittedName>
        <fullName evidence="2">Uncharacterized protein</fullName>
    </submittedName>
</protein>
<comment type="caution">
    <text evidence="2">The sequence shown here is derived from an EMBL/GenBank/DDBJ whole genome shotgun (WGS) entry which is preliminary data.</text>
</comment>
<sequence length="168" mass="18467">MTGRVKTRLEPGGGVVEDWRSGGRMTSDDSGRLDGWSAVPGHLSPGGWRAEPRRLERPRGQAVGRDAESQSRRDERKRRLMTRCLEAKAMADRWGVGEMGVPTATNGRRRGDVADGSGTGQQDPLKCGSVGSWTGLVSRWNVYRVPYRLVYRAQDRVRPSPPIGPPTA</sequence>
<gene>
    <name evidence="2" type="ORF">HAX54_040236</name>
</gene>
<evidence type="ECO:0000256" key="1">
    <source>
        <dbReference type="SAM" id="MobiDB-lite"/>
    </source>
</evidence>
<evidence type="ECO:0000313" key="2">
    <source>
        <dbReference type="EMBL" id="MCD7459167.1"/>
    </source>
</evidence>